<sequence>MDKSWITKAKWSRDYVNGVNNFIEFASQSQNLLGKILCPCKSCINRYFHSMKDVKDHLISKGFFAGYVVWNRHGEEHCIIGECAMNEAFGATPKLKEGEALSESKFAFPGHVRHWILQSLGVKWRNHKINLKAEHWDSFPIEKILEYVPAGVDAAQWCQLVTQWSQPKDKERAAINAANAKKRTCPHTMGRVSSVRRQQEIDINDRLLLWRINKLRKDGTWSLEDAKQRWIQACELLAVDGLTPEDGNVEANERVFSMVMGPEHPDRVRTQGFGVTPTRYFPYSTNEGKSSGGKAI</sequence>
<gene>
    <name evidence="2" type="ORF">M5K25_023674</name>
</gene>
<dbReference type="Proteomes" id="UP001552299">
    <property type="component" value="Unassembled WGS sequence"/>
</dbReference>
<feature type="domain" description="Transposase-associated" evidence="1">
    <location>
        <begin position="3"/>
        <end position="75"/>
    </location>
</feature>
<reference evidence="2 3" key="1">
    <citation type="journal article" date="2024" name="Plant Biotechnol. J.">
        <title>Dendrobium thyrsiflorum genome and its molecular insights into genes involved in important horticultural traits.</title>
        <authorList>
            <person name="Chen B."/>
            <person name="Wang J.Y."/>
            <person name="Zheng P.J."/>
            <person name="Li K.L."/>
            <person name="Liang Y.M."/>
            <person name="Chen X.F."/>
            <person name="Zhang C."/>
            <person name="Zhao X."/>
            <person name="He X."/>
            <person name="Zhang G.Q."/>
            <person name="Liu Z.J."/>
            <person name="Xu Q."/>
        </authorList>
    </citation>
    <scope>NUCLEOTIDE SEQUENCE [LARGE SCALE GENOMIC DNA]</scope>
    <source>
        <strain evidence="2">GZMU011</strain>
    </source>
</reference>
<protein>
    <recommendedName>
        <fullName evidence="1">Transposase-associated domain-containing protein</fullName>
    </recommendedName>
</protein>
<dbReference type="PANTHER" id="PTHR33144:SF25">
    <property type="entry name" value="DUF4216 DOMAIN-CONTAINING PROTEIN"/>
    <property type="match status" value="1"/>
</dbReference>
<dbReference type="PANTHER" id="PTHR33144">
    <property type="entry name" value="OS10G0409366 PROTEIN-RELATED"/>
    <property type="match status" value="1"/>
</dbReference>
<evidence type="ECO:0000259" key="1">
    <source>
        <dbReference type="Pfam" id="PF13963"/>
    </source>
</evidence>
<evidence type="ECO:0000313" key="3">
    <source>
        <dbReference type="Proteomes" id="UP001552299"/>
    </source>
</evidence>
<evidence type="ECO:0000313" key="2">
    <source>
        <dbReference type="EMBL" id="KAL0909142.1"/>
    </source>
</evidence>
<dbReference type="InterPro" id="IPR029480">
    <property type="entry name" value="Transpos_assoc"/>
</dbReference>
<keyword evidence="3" id="KW-1185">Reference proteome</keyword>
<organism evidence="2 3">
    <name type="scientific">Dendrobium thyrsiflorum</name>
    <name type="common">Pinecone-like raceme dendrobium</name>
    <name type="synonym">Orchid</name>
    <dbReference type="NCBI Taxonomy" id="117978"/>
    <lineage>
        <taxon>Eukaryota</taxon>
        <taxon>Viridiplantae</taxon>
        <taxon>Streptophyta</taxon>
        <taxon>Embryophyta</taxon>
        <taxon>Tracheophyta</taxon>
        <taxon>Spermatophyta</taxon>
        <taxon>Magnoliopsida</taxon>
        <taxon>Liliopsida</taxon>
        <taxon>Asparagales</taxon>
        <taxon>Orchidaceae</taxon>
        <taxon>Epidendroideae</taxon>
        <taxon>Malaxideae</taxon>
        <taxon>Dendrobiinae</taxon>
        <taxon>Dendrobium</taxon>
    </lineage>
</organism>
<dbReference type="Pfam" id="PF03004">
    <property type="entry name" value="Transposase_24"/>
    <property type="match status" value="1"/>
</dbReference>
<dbReference type="InterPro" id="IPR004252">
    <property type="entry name" value="Probable_transposase_24"/>
</dbReference>
<name>A0ABD0UFI2_DENTH</name>
<dbReference type="Pfam" id="PF13963">
    <property type="entry name" value="Transpos_assoc"/>
    <property type="match status" value="1"/>
</dbReference>
<dbReference type="AlphaFoldDB" id="A0ABD0UFI2"/>
<proteinExistence type="predicted"/>
<dbReference type="EMBL" id="JANQDX010000017">
    <property type="protein sequence ID" value="KAL0909142.1"/>
    <property type="molecule type" value="Genomic_DNA"/>
</dbReference>
<comment type="caution">
    <text evidence="2">The sequence shown here is derived from an EMBL/GenBank/DDBJ whole genome shotgun (WGS) entry which is preliminary data.</text>
</comment>
<accession>A0ABD0UFI2</accession>